<evidence type="ECO:0000256" key="1">
    <source>
        <dbReference type="SAM" id="MobiDB-lite"/>
    </source>
</evidence>
<sequence length="195" mass="21922">MPAGTDANLLQNAVREFAQVELAGHRYVMVLHDHQANPHVHLSVRAESDSGTRLNPRKTDLHRWRETFAEKLRGWDIEAEASRQPSRGVSRNYEPLWRLKARQEGRLQVARAPTKIGGPAVRTRAEAMANWAHIMKALGRSELASDRALAERVADFVRGTPFVRELAGRVRTNAEPGRQQSLPGLERSSGPDRTR</sequence>
<accession>A0ABW7EGW1</accession>
<evidence type="ECO:0000259" key="2">
    <source>
        <dbReference type="Pfam" id="PF03432"/>
    </source>
</evidence>
<dbReference type="Proteomes" id="UP001606300">
    <property type="component" value="Unassembled WGS sequence"/>
</dbReference>
<evidence type="ECO:0000313" key="3">
    <source>
        <dbReference type="EMBL" id="MFG6412701.1"/>
    </source>
</evidence>
<feature type="domain" description="MobA/VirD2-like nuclease" evidence="2">
    <location>
        <begin position="8"/>
        <end position="70"/>
    </location>
</feature>
<dbReference type="RefSeq" id="WP_394468799.1">
    <property type="nucleotide sequence ID" value="NZ_JBIGHY010000001.1"/>
</dbReference>
<evidence type="ECO:0000313" key="4">
    <source>
        <dbReference type="Proteomes" id="UP001606300"/>
    </source>
</evidence>
<dbReference type="EMBL" id="JBIGHY010000001">
    <property type="protein sequence ID" value="MFG6412701.1"/>
    <property type="molecule type" value="Genomic_DNA"/>
</dbReference>
<keyword evidence="4" id="KW-1185">Reference proteome</keyword>
<protein>
    <submittedName>
        <fullName evidence="3">Relaxase/mobilization nuclease domain-containing protein</fullName>
    </submittedName>
</protein>
<name>A0ABW7EGW1_9BURK</name>
<gene>
    <name evidence="3" type="ORF">ACG02S_02195</name>
</gene>
<dbReference type="InterPro" id="IPR005094">
    <property type="entry name" value="Endonuclease_MobA/VirD2"/>
</dbReference>
<feature type="region of interest" description="Disordered" evidence="1">
    <location>
        <begin position="171"/>
        <end position="195"/>
    </location>
</feature>
<dbReference type="Pfam" id="PF03432">
    <property type="entry name" value="Relaxase"/>
    <property type="match status" value="1"/>
</dbReference>
<reference evidence="3 4" key="1">
    <citation type="submission" date="2024-09" db="EMBL/GenBank/DDBJ databases">
        <title>Novel species of the genus Pelomonas and Roseateles isolated from streams.</title>
        <authorList>
            <person name="Lu H."/>
        </authorList>
    </citation>
    <scope>NUCLEOTIDE SEQUENCE [LARGE SCALE GENOMIC DNA]</scope>
    <source>
        <strain evidence="3 4">DC23W</strain>
    </source>
</reference>
<organism evidence="3 4">
    <name type="scientific">Pelomonas dachongensis</name>
    <dbReference type="NCBI Taxonomy" id="3299029"/>
    <lineage>
        <taxon>Bacteria</taxon>
        <taxon>Pseudomonadati</taxon>
        <taxon>Pseudomonadota</taxon>
        <taxon>Betaproteobacteria</taxon>
        <taxon>Burkholderiales</taxon>
        <taxon>Sphaerotilaceae</taxon>
        <taxon>Roseateles</taxon>
    </lineage>
</organism>
<proteinExistence type="predicted"/>
<comment type="caution">
    <text evidence="3">The sequence shown here is derived from an EMBL/GenBank/DDBJ whole genome shotgun (WGS) entry which is preliminary data.</text>
</comment>